<feature type="signal peptide" evidence="2">
    <location>
        <begin position="1"/>
        <end position="18"/>
    </location>
</feature>
<accession>A0ABN8IF80</accession>
<proteinExistence type="predicted"/>
<feature type="region of interest" description="Disordered" evidence="1">
    <location>
        <begin position="54"/>
        <end position="77"/>
    </location>
</feature>
<gene>
    <name evidence="3" type="ORF">IPOD504_LOCUS7236</name>
</gene>
<dbReference type="Proteomes" id="UP000837857">
    <property type="component" value="Chromosome 2"/>
</dbReference>
<feature type="chain" id="PRO_5047474696" evidence="2">
    <location>
        <begin position="19"/>
        <end position="277"/>
    </location>
</feature>
<dbReference type="EMBL" id="OW152814">
    <property type="protein sequence ID" value="CAH2050102.1"/>
    <property type="molecule type" value="Genomic_DNA"/>
</dbReference>
<evidence type="ECO:0000256" key="1">
    <source>
        <dbReference type="SAM" id="MobiDB-lite"/>
    </source>
</evidence>
<reference evidence="3" key="1">
    <citation type="submission" date="2022-03" db="EMBL/GenBank/DDBJ databases">
        <authorList>
            <person name="Martin H S."/>
        </authorList>
    </citation>
    <scope>NUCLEOTIDE SEQUENCE</scope>
</reference>
<protein>
    <submittedName>
        <fullName evidence="3">Uncharacterized protein</fullName>
    </submittedName>
</protein>
<evidence type="ECO:0000313" key="3">
    <source>
        <dbReference type="EMBL" id="CAH2050102.1"/>
    </source>
</evidence>
<evidence type="ECO:0000256" key="2">
    <source>
        <dbReference type="SAM" id="SignalP"/>
    </source>
</evidence>
<name>A0ABN8IF80_9NEOP</name>
<evidence type="ECO:0000313" key="4">
    <source>
        <dbReference type="Proteomes" id="UP000837857"/>
    </source>
</evidence>
<feature type="non-terminal residue" evidence="3">
    <location>
        <position position="277"/>
    </location>
</feature>
<organism evidence="3 4">
    <name type="scientific">Iphiclides podalirius</name>
    <name type="common">scarce swallowtail</name>
    <dbReference type="NCBI Taxonomy" id="110791"/>
    <lineage>
        <taxon>Eukaryota</taxon>
        <taxon>Metazoa</taxon>
        <taxon>Ecdysozoa</taxon>
        <taxon>Arthropoda</taxon>
        <taxon>Hexapoda</taxon>
        <taxon>Insecta</taxon>
        <taxon>Pterygota</taxon>
        <taxon>Neoptera</taxon>
        <taxon>Endopterygota</taxon>
        <taxon>Lepidoptera</taxon>
        <taxon>Glossata</taxon>
        <taxon>Ditrysia</taxon>
        <taxon>Papilionoidea</taxon>
        <taxon>Papilionidae</taxon>
        <taxon>Papilioninae</taxon>
        <taxon>Iphiclides</taxon>
    </lineage>
</organism>
<keyword evidence="4" id="KW-1185">Reference proteome</keyword>
<sequence length="277" mass="28117">MLFLLACVCLSGLGPAASVPVPANGFVFPDVRQQRRLDPITPPVLPVLEHLERDPSTLLPGEGGKRPAAPKPRFGFGGGFNVAPTGTGGLSASVSSSASGAGVSHSASQSFSFGFNEGFSASHSASQASSFNGFGSFSGGQASSQAAAFSGASATLSGASSAAAAQTGSFGSQSSSSAFGFNSNNGGFSRPDATFGEGLLDIRHRGAPNFPFPNLLGRTKGSGAAAFSRGDCPLPVFALLLDLRRCSSAKSRELSGFDSTTLNQYPFGWPFQPFGPF</sequence>
<keyword evidence="2" id="KW-0732">Signal</keyword>